<protein>
    <recommendedName>
        <fullName evidence="4">O-fucosyltransferase family protein</fullName>
    </recommendedName>
</protein>
<dbReference type="GO" id="GO:0006004">
    <property type="term" value="P:fucose metabolic process"/>
    <property type="evidence" value="ECO:0007669"/>
    <property type="project" value="UniProtKB-KW"/>
</dbReference>
<dbReference type="Gene3D" id="3.40.50.11350">
    <property type="match status" value="1"/>
</dbReference>
<sequence length="658" mass="73884">MERLLAEQPAKPLNEAHQPSRSRVQLHHATASRQQQQQHQKAQDLLLSFPVCGDFANQRISLASGLVLAAELGRTLVLPQLLPGGGADAVPFGEVFDAAEFAAAAQAAGILVVGEPPSLPPEPVELSRLYNVMAALKEQHATTLHLRVSCPAYRVPAELMVKHEQLVFAALAALRPVAPLQEAVHSAQQQLQQAGRAGKAYTVVHLKAEDAWIAQCATWAATGVDNCLNNTDTVGEQLALHNVDKQNPVLLTATWLDSNKGLLELAVSSLEAQGYKVFTRPDAGGSRLAPAMDALVDYYLALDAHQTVVNSASTFGALLIMERWQAGRYATYYNGGNIPLEAHIPLYRMPWVFTYNDWSSGTEYDEMVKVAVSSAIKAGRLKPYCMFGGSADSSMYRWLQSRDVTLIQHEPVWKEALIQEGRRFREEFTIKYSQLYGSDGALVGAFQRMDIPILPQLDQYNYVLFTDCDVFFRRPVRLVDFGTPLPSALGLGYENFDEWPYNDGVMLWNLPYMRRTNQAFVNWTLSQRNGLWFEGYGPVDQGAFLQYYEHEIKGKPINKVFNYKIYHAFRPTARIVHMHGPKINHYVEYFRTGKCGRFEGLCEQAYEWGSICEFAAEYVQWAREWRAATVLHRLCGNLWAGVWHFPWQKTCDCETPAS</sequence>
<proteinExistence type="predicted"/>
<accession>A0AAD5DR89</accession>
<gene>
    <name evidence="2" type="ORF">COHA_005197</name>
</gene>
<dbReference type="InterPro" id="IPR029044">
    <property type="entry name" value="Nucleotide-diphossugar_trans"/>
</dbReference>
<dbReference type="Gene3D" id="3.90.550.10">
    <property type="entry name" value="Spore Coat Polysaccharide Biosynthesis Protein SpsA, Chain A"/>
    <property type="match status" value="1"/>
</dbReference>
<evidence type="ECO:0000313" key="3">
    <source>
        <dbReference type="Proteomes" id="UP001205105"/>
    </source>
</evidence>
<comment type="caution">
    <text evidence="2">The sequence shown here is derived from an EMBL/GenBank/DDBJ whole genome shotgun (WGS) entry which is preliminary data.</text>
</comment>
<keyword evidence="3" id="KW-1185">Reference proteome</keyword>
<name>A0AAD5DR89_9CHLO</name>
<reference evidence="2" key="1">
    <citation type="submission" date="2020-11" db="EMBL/GenBank/DDBJ databases">
        <title>Chlorella ohadii genome sequencing and assembly.</title>
        <authorList>
            <person name="Murik O."/>
            <person name="Treves H."/>
            <person name="Kedem I."/>
            <person name="Shotland Y."/>
            <person name="Kaplan A."/>
        </authorList>
    </citation>
    <scope>NUCLEOTIDE SEQUENCE</scope>
    <source>
        <strain evidence="2">1</strain>
    </source>
</reference>
<dbReference type="CDD" id="cd11296">
    <property type="entry name" value="O-FucT_like"/>
    <property type="match status" value="1"/>
</dbReference>
<dbReference type="AlphaFoldDB" id="A0AAD5DR89"/>
<evidence type="ECO:0008006" key="4">
    <source>
        <dbReference type="Google" id="ProtNLM"/>
    </source>
</evidence>
<dbReference type="Proteomes" id="UP001205105">
    <property type="component" value="Unassembled WGS sequence"/>
</dbReference>
<evidence type="ECO:0000313" key="2">
    <source>
        <dbReference type="EMBL" id="KAI7840968.1"/>
    </source>
</evidence>
<feature type="region of interest" description="Disordered" evidence="1">
    <location>
        <begin position="1"/>
        <end position="23"/>
    </location>
</feature>
<dbReference type="SUPFAM" id="SSF53448">
    <property type="entry name" value="Nucleotide-diphospho-sugar transferases"/>
    <property type="match status" value="1"/>
</dbReference>
<dbReference type="EMBL" id="JADXDR010000068">
    <property type="protein sequence ID" value="KAI7840968.1"/>
    <property type="molecule type" value="Genomic_DNA"/>
</dbReference>
<evidence type="ECO:0000256" key="1">
    <source>
        <dbReference type="SAM" id="MobiDB-lite"/>
    </source>
</evidence>
<dbReference type="GO" id="GO:0016740">
    <property type="term" value="F:transferase activity"/>
    <property type="evidence" value="ECO:0007669"/>
    <property type="project" value="UniProtKB-KW"/>
</dbReference>
<organism evidence="2 3">
    <name type="scientific">Chlorella ohadii</name>
    <dbReference type="NCBI Taxonomy" id="2649997"/>
    <lineage>
        <taxon>Eukaryota</taxon>
        <taxon>Viridiplantae</taxon>
        <taxon>Chlorophyta</taxon>
        <taxon>core chlorophytes</taxon>
        <taxon>Trebouxiophyceae</taxon>
        <taxon>Chlorellales</taxon>
        <taxon>Chlorellaceae</taxon>
        <taxon>Chlorella clade</taxon>
        <taxon>Chlorella</taxon>
    </lineage>
</organism>